<evidence type="ECO:0000313" key="2">
    <source>
        <dbReference type="Proteomes" id="UP000316598"/>
    </source>
</evidence>
<dbReference type="RefSeq" id="WP_146517558.1">
    <property type="nucleotide sequence ID" value="NZ_SJPI01000004.1"/>
</dbReference>
<accession>A0A5C5WDN6</accession>
<name>A0A5C5WDN6_9BACT</name>
<dbReference type="Proteomes" id="UP000316598">
    <property type="component" value="Unassembled WGS sequence"/>
</dbReference>
<reference evidence="1 2" key="1">
    <citation type="submission" date="2019-02" db="EMBL/GenBank/DDBJ databases">
        <title>Deep-cultivation of Planctomycetes and their phenomic and genomic characterization uncovers novel biology.</title>
        <authorList>
            <person name="Wiegand S."/>
            <person name="Jogler M."/>
            <person name="Boedeker C."/>
            <person name="Pinto D."/>
            <person name="Vollmers J."/>
            <person name="Rivas-Marin E."/>
            <person name="Kohn T."/>
            <person name="Peeters S.H."/>
            <person name="Heuer A."/>
            <person name="Rast P."/>
            <person name="Oberbeckmann S."/>
            <person name="Bunk B."/>
            <person name="Jeske O."/>
            <person name="Meyerdierks A."/>
            <person name="Storesund J.E."/>
            <person name="Kallscheuer N."/>
            <person name="Luecker S."/>
            <person name="Lage O.M."/>
            <person name="Pohl T."/>
            <person name="Merkel B.J."/>
            <person name="Hornburger P."/>
            <person name="Mueller R.-W."/>
            <person name="Bruemmer F."/>
            <person name="Labrenz M."/>
            <person name="Spormann A.M."/>
            <person name="Op Den Camp H."/>
            <person name="Overmann J."/>
            <person name="Amann R."/>
            <person name="Jetten M.S.M."/>
            <person name="Mascher T."/>
            <person name="Medema M.H."/>
            <person name="Devos D.P."/>
            <person name="Kaster A.-K."/>
            <person name="Ovreas L."/>
            <person name="Rohde M."/>
            <person name="Galperin M.Y."/>
            <person name="Jogler C."/>
        </authorList>
    </citation>
    <scope>NUCLEOTIDE SEQUENCE [LARGE SCALE GENOMIC DNA]</scope>
    <source>
        <strain evidence="1 2">Pla22</strain>
    </source>
</reference>
<comment type="caution">
    <text evidence="1">The sequence shown here is derived from an EMBL/GenBank/DDBJ whole genome shotgun (WGS) entry which is preliminary data.</text>
</comment>
<organism evidence="1 2">
    <name type="scientific">Rubripirellula amarantea</name>
    <dbReference type="NCBI Taxonomy" id="2527999"/>
    <lineage>
        <taxon>Bacteria</taxon>
        <taxon>Pseudomonadati</taxon>
        <taxon>Planctomycetota</taxon>
        <taxon>Planctomycetia</taxon>
        <taxon>Pirellulales</taxon>
        <taxon>Pirellulaceae</taxon>
        <taxon>Rubripirellula</taxon>
    </lineage>
</organism>
<protein>
    <submittedName>
        <fullName evidence="1">Uncharacterized protein</fullName>
    </submittedName>
</protein>
<evidence type="ECO:0000313" key="1">
    <source>
        <dbReference type="EMBL" id="TWT48159.1"/>
    </source>
</evidence>
<dbReference type="AlphaFoldDB" id="A0A5C5WDN6"/>
<keyword evidence="2" id="KW-1185">Reference proteome</keyword>
<proteinExistence type="predicted"/>
<sequence>MSTNTFRQHEVGTQRVTDVANLVDAARNYLVAAGHESASAESASQRIAALAIDSFHRRSQDATTDQLCRRAIAIAIGEASSRNGSECRVVPSETHRPMGPAMPIRTARWLRLGR</sequence>
<gene>
    <name evidence="1" type="ORF">Pla22_51600</name>
</gene>
<dbReference type="EMBL" id="SJPI01000004">
    <property type="protein sequence ID" value="TWT48159.1"/>
    <property type="molecule type" value="Genomic_DNA"/>
</dbReference>